<gene>
    <name evidence="2" type="ORF">IFR04_001587</name>
</gene>
<accession>A0A8H7WHY8</accession>
<reference evidence="2" key="1">
    <citation type="submission" date="2021-02" db="EMBL/GenBank/DDBJ databases">
        <title>Genome sequence Cadophora malorum strain M34.</title>
        <authorList>
            <person name="Stefanovic E."/>
            <person name="Vu D."/>
            <person name="Scully C."/>
            <person name="Dijksterhuis J."/>
            <person name="Roader J."/>
            <person name="Houbraken J."/>
        </authorList>
    </citation>
    <scope>NUCLEOTIDE SEQUENCE</scope>
    <source>
        <strain evidence="2">M34</strain>
    </source>
</reference>
<feature type="region of interest" description="Disordered" evidence="1">
    <location>
        <begin position="216"/>
        <end position="249"/>
    </location>
</feature>
<feature type="compositionally biased region" description="Basic and acidic residues" evidence="1">
    <location>
        <begin position="10"/>
        <end position="22"/>
    </location>
</feature>
<feature type="compositionally biased region" description="Acidic residues" evidence="1">
    <location>
        <begin position="235"/>
        <end position="249"/>
    </location>
</feature>
<evidence type="ECO:0000313" key="3">
    <source>
        <dbReference type="Proteomes" id="UP000664132"/>
    </source>
</evidence>
<sequence>MAHTKAKARRGPDGHAFRENAKKKTAGSQVESGSAVSGGGNGKRKRNRERDGSKNGDKSHADAENDAKRRKETHDAVEESSIDVSGEQDGIIAAPKGSETQSKSRSETALLVPVVPGLETTHKVTTMSIISSSNINKKVSRILELLSEEPGGGGDGEGKGREGEGKRRAVVMLYAKAPVVSKVVSVAEIAKREIAREGGKWFTYCVVGEVMGEQIEKEKSGEKKDQRKEVGSEAREDEDQMEGGEGEEEAFELMKTPFERALEVEGKPKVRAMPVMSLYLSRVRLDALRVMYGEQTNAQEVK</sequence>
<comment type="caution">
    <text evidence="2">The sequence shown here is derived from an EMBL/GenBank/DDBJ whole genome shotgun (WGS) entry which is preliminary data.</text>
</comment>
<dbReference type="OrthoDB" id="424402at2759"/>
<feature type="region of interest" description="Disordered" evidence="1">
    <location>
        <begin position="1"/>
        <end position="90"/>
    </location>
</feature>
<evidence type="ECO:0000256" key="1">
    <source>
        <dbReference type="SAM" id="MobiDB-lite"/>
    </source>
</evidence>
<proteinExistence type="predicted"/>
<protein>
    <recommendedName>
        <fullName evidence="4">DNA/RNA-binding protein Alba-like domain-containing protein</fullName>
    </recommendedName>
</protein>
<dbReference type="EMBL" id="JAFJYH010000012">
    <property type="protein sequence ID" value="KAG4425220.1"/>
    <property type="molecule type" value="Genomic_DNA"/>
</dbReference>
<organism evidence="2 3">
    <name type="scientific">Cadophora malorum</name>
    <dbReference type="NCBI Taxonomy" id="108018"/>
    <lineage>
        <taxon>Eukaryota</taxon>
        <taxon>Fungi</taxon>
        <taxon>Dikarya</taxon>
        <taxon>Ascomycota</taxon>
        <taxon>Pezizomycotina</taxon>
        <taxon>Leotiomycetes</taxon>
        <taxon>Helotiales</taxon>
        <taxon>Ploettnerulaceae</taxon>
        <taxon>Cadophora</taxon>
    </lineage>
</organism>
<dbReference type="Proteomes" id="UP000664132">
    <property type="component" value="Unassembled WGS sequence"/>
</dbReference>
<evidence type="ECO:0008006" key="4">
    <source>
        <dbReference type="Google" id="ProtNLM"/>
    </source>
</evidence>
<keyword evidence="3" id="KW-1185">Reference proteome</keyword>
<name>A0A8H7WHY8_9HELO</name>
<feature type="compositionally biased region" description="Basic and acidic residues" evidence="1">
    <location>
        <begin position="48"/>
        <end position="77"/>
    </location>
</feature>
<dbReference type="AlphaFoldDB" id="A0A8H7WHY8"/>
<feature type="compositionally biased region" description="Polar residues" evidence="1">
    <location>
        <begin position="26"/>
        <end position="35"/>
    </location>
</feature>
<evidence type="ECO:0000313" key="2">
    <source>
        <dbReference type="EMBL" id="KAG4425220.1"/>
    </source>
</evidence>
<feature type="compositionally biased region" description="Basic and acidic residues" evidence="1">
    <location>
        <begin position="216"/>
        <end position="234"/>
    </location>
</feature>